<protein>
    <submittedName>
        <fullName evidence="1">AAA-like domain-containing protein</fullName>
    </submittedName>
</protein>
<keyword evidence="2" id="KW-1185">Reference proteome</keyword>
<evidence type="ECO:0000313" key="1">
    <source>
        <dbReference type="EMBL" id="MCP2727630.1"/>
    </source>
</evidence>
<dbReference type="Gene3D" id="3.40.50.300">
    <property type="entry name" value="P-loop containing nucleotide triphosphate hydrolases"/>
    <property type="match status" value="1"/>
</dbReference>
<name>A0AAE3GN33_9CYAN</name>
<gene>
    <name evidence="1" type="ORF">NJ959_03955</name>
</gene>
<dbReference type="Proteomes" id="UP001204953">
    <property type="component" value="Unassembled WGS sequence"/>
</dbReference>
<proteinExistence type="predicted"/>
<dbReference type="AlphaFoldDB" id="A0AAE3GN33"/>
<dbReference type="InterPro" id="IPR027417">
    <property type="entry name" value="P-loop_NTPase"/>
</dbReference>
<comment type="caution">
    <text evidence="1">The sequence shown here is derived from an EMBL/GenBank/DDBJ whole genome shotgun (WGS) entry which is preliminary data.</text>
</comment>
<dbReference type="RefSeq" id="WP_254010441.1">
    <property type="nucleotide sequence ID" value="NZ_JAMZMM010000021.1"/>
</dbReference>
<organism evidence="1 2">
    <name type="scientific">Limnofasciculus baicalensis BBK-W-15</name>
    <dbReference type="NCBI Taxonomy" id="2699891"/>
    <lineage>
        <taxon>Bacteria</taxon>
        <taxon>Bacillati</taxon>
        <taxon>Cyanobacteriota</taxon>
        <taxon>Cyanophyceae</taxon>
        <taxon>Coleofasciculales</taxon>
        <taxon>Coleofasciculaceae</taxon>
        <taxon>Limnofasciculus</taxon>
        <taxon>Limnofasciculus baicalensis</taxon>
    </lineage>
</organism>
<evidence type="ECO:0000313" key="2">
    <source>
        <dbReference type="Proteomes" id="UP001204953"/>
    </source>
</evidence>
<reference evidence="1" key="1">
    <citation type="submission" date="2022-06" db="EMBL/GenBank/DDBJ databases">
        <title>New cyanobacteria of genus Symplocastrum in benthos of Lake Baikal.</title>
        <authorList>
            <person name="Sorokovikova E."/>
            <person name="Tikhonova I."/>
            <person name="Krasnopeev A."/>
            <person name="Evseev P."/>
            <person name="Gladkikh A."/>
            <person name="Belykh O."/>
        </authorList>
    </citation>
    <scope>NUCLEOTIDE SEQUENCE</scope>
    <source>
        <strain evidence="1">BBK-W-15</strain>
    </source>
</reference>
<dbReference type="SUPFAM" id="SSF52540">
    <property type="entry name" value="P-loop containing nucleoside triphosphate hydrolases"/>
    <property type="match status" value="1"/>
</dbReference>
<accession>A0AAE3GN33</accession>
<dbReference type="Pfam" id="PF14516">
    <property type="entry name" value="AAA_35"/>
    <property type="match status" value="1"/>
</dbReference>
<sequence length="456" mass="52574">MSISWNDFIERVAEAYGMYEGDAKEAFLARFAEKNLAKKESSVAIQLEIGQATLERRLAKVYVAFTLSCPTLNTDRRGKFMILRDWLKQKYKDYEKTGELPKPPATSNLEVAENAIAPTTPNWEISEDLYVDRLPVESQCYQALLLPGSLVRIKALRHMGKTSLIARIMAKLKALNGYRSIILSLKLADKTHFNNLKKFLRWFCSNVSRDLHLPNRLDDYWEEDAGSKSNCTTYFEEYLLPEADSPFALCLDDVDLVFPYREIYEDFFSLLRSWHERARSHQIWRKLRLVVVHSTEVYIPLNINQSPFNVGVQIELSDFTSEEVQSFAKLHKLDWDSVQVEQIMEMVGGHPYLLHLAFSHLKSCQDLNLDLFLQMADKESGIYSSHLREKLSFLQQDMGLSVAFKKVVTATGGVQLDPIQTYKLNRLGLLKISGNEVKPRCNLYRQYLCHHLGDIQ</sequence>
<dbReference type="EMBL" id="JAMZMM010000021">
    <property type="protein sequence ID" value="MCP2727630.1"/>
    <property type="molecule type" value="Genomic_DNA"/>
</dbReference>